<reference evidence="2 3" key="1">
    <citation type="submission" date="2021-08" db="EMBL/GenBank/DDBJ databases">
        <title>Comparative Genomics Analysis of the Genus Qipengyuania Reveals Extensive Genetic Diversity and Metabolic Versatility, Including the Description of Fifteen Novel Species.</title>
        <authorList>
            <person name="Liu Y."/>
        </authorList>
    </citation>
    <scope>NUCLEOTIDE SEQUENCE [LARGE SCALE GENOMIC DNA]</scope>
    <source>
        <strain evidence="2 3">YG27</strain>
    </source>
</reference>
<evidence type="ECO:0000256" key="1">
    <source>
        <dbReference type="SAM" id="MobiDB-lite"/>
    </source>
</evidence>
<protein>
    <submittedName>
        <fullName evidence="2">Uncharacterized protein</fullName>
    </submittedName>
</protein>
<gene>
    <name evidence="2" type="ORF">K3181_02255</name>
</gene>
<name>A0ABS7JRN5_9SPHN</name>
<dbReference type="Proteomes" id="UP000782554">
    <property type="component" value="Unassembled WGS sequence"/>
</dbReference>
<evidence type="ECO:0000313" key="2">
    <source>
        <dbReference type="EMBL" id="MBX7500266.1"/>
    </source>
</evidence>
<accession>A0ABS7JRN5</accession>
<evidence type="ECO:0000313" key="3">
    <source>
        <dbReference type="Proteomes" id="UP000782554"/>
    </source>
</evidence>
<sequence>MTNTVSLAEGEGEGQNEGSATQKQPSPPEVVATESAIEAPNYEHPCDYPYSREDSDLCAQWTAATAAREAADWLPFQAKIGTIEAIGILLSLIISTLSALAAFRALSSSRNAEERQNRAYVFPDQIQVSSRNAPGVKASLRGIPMAALVIKNSGQTPAYNLVHWTGFELIPVEDEASLTVPKLERVSANTLPPGGVNHKPVFMDRRLTNEEKKSVRRGAMGLFVYGRIEFEDAFGIERFTNYRLVYTGQWPPPEGASCFFSTGGNNSN</sequence>
<dbReference type="RefSeq" id="WP_221600384.1">
    <property type="nucleotide sequence ID" value="NZ_JAIGNU010000001.1"/>
</dbReference>
<organism evidence="2 3">
    <name type="scientific">Qipengyuania mesophila</name>
    <dbReference type="NCBI Taxonomy" id="2867246"/>
    <lineage>
        <taxon>Bacteria</taxon>
        <taxon>Pseudomonadati</taxon>
        <taxon>Pseudomonadota</taxon>
        <taxon>Alphaproteobacteria</taxon>
        <taxon>Sphingomonadales</taxon>
        <taxon>Erythrobacteraceae</taxon>
        <taxon>Qipengyuania</taxon>
    </lineage>
</organism>
<keyword evidence="3" id="KW-1185">Reference proteome</keyword>
<comment type="caution">
    <text evidence="2">The sequence shown here is derived from an EMBL/GenBank/DDBJ whole genome shotgun (WGS) entry which is preliminary data.</text>
</comment>
<proteinExistence type="predicted"/>
<feature type="region of interest" description="Disordered" evidence="1">
    <location>
        <begin position="1"/>
        <end position="36"/>
    </location>
</feature>
<dbReference type="EMBL" id="JAIGNU010000001">
    <property type="protein sequence ID" value="MBX7500266.1"/>
    <property type="molecule type" value="Genomic_DNA"/>
</dbReference>